<dbReference type="InterPro" id="IPR000160">
    <property type="entry name" value="GGDEF_dom"/>
</dbReference>
<organism evidence="2 3">
    <name type="scientific">Hippea maritima (strain ATCC 700847 / DSM 10411 / MH2)</name>
    <dbReference type="NCBI Taxonomy" id="760142"/>
    <lineage>
        <taxon>Bacteria</taxon>
        <taxon>Pseudomonadati</taxon>
        <taxon>Campylobacterota</taxon>
        <taxon>Desulfurellia</taxon>
        <taxon>Desulfurellales</taxon>
        <taxon>Hippeaceae</taxon>
        <taxon>Hippea</taxon>
    </lineage>
</organism>
<dbReference type="eggNOG" id="COG2199">
    <property type="taxonomic scope" value="Bacteria"/>
</dbReference>
<dbReference type="RefSeq" id="WP_013681713.1">
    <property type="nucleotide sequence ID" value="NC_015318.1"/>
</dbReference>
<dbReference type="Proteomes" id="UP000008139">
    <property type="component" value="Chromosome"/>
</dbReference>
<sequence>MQFFQKRDLDKIEKDLKSKNTLNNKSALYFLIDHILTQHQRYEENYSLIMFESKIGKNVDSSCIELKQDKIDKIVADKLKSVCRKSDMLFHCDDGFFCILTRVFEGDDTVMFCKKLDKHLSNLEYDDDCRLSIDLKFGVTFSKDKDTVEAFSQRAFEALSKAGEVSEKIIVKV</sequence>
<dbReference type="SUPFAM" id="SSF55073">
    <property type="entry name" value="Nucleotide cyclase"/>
    <property type="match status" value="1"/>
</dbReference>
<dbReference type="HOGENOM" id="CLU_1545525_0_0_7"/>
<feature type="domain" description="GGDEF" evidence="1">
    <location>
        <begin position="22"/>
        <end position="163"/>
    </location>
</feature>
<gene>
    <name evidence="2" type="ordered locus">Hipma_0702</name>
</gene>
<dbReference type="KEGG" id="hmr:Hipma_0702"/>
<reference evidence="3" key="2">
    <citation type="submission" date="2011-03" db="EMBL/GenBank/DDBJ databases">
        <title>The complete genome of Hippea maritima DSM 10411.</title>
        <authorList>
            <consortium name="US DOE Joint Genome Institute (JGI-PGF)"/>
            <person name="Lucas S."/>
            <person name="Copeland A."/>
            <person name="Lapidus A."/>
            <person name="Bruce D."/>
            <person name="Goodwin L."/>
            <person name="Pitluck S."/>
            <person name="Peters L."/>
            <person name="Kyrpides N."/>
            <person name="Mavromatis K."/>
            <person name="Pagani I."/>
            <person name="Ivanova N."/>
            <person name="Mikhailova N."/>
            <person name="Lu M."/>
            <person name="Detter J.C."/>
            <person name="Tapia R."/>
            <person name="Han C."/>
            <person name="Land M."/>
            <person name="Hauser L."/>
            <person name="Markowitz V."/>
            <person name="Cheng J.-F."/>
            <person name="Hugenholtz P."/>
            <person name="Woyke T."/>
            <person name="Wu D."/>
            <person name="Spring S."/>
            <person name="Schroeder M."/>
            <person name="Brambilla E."/>
            <person name="Klenk H.-P."/>
            <person name="Eisen J.A."/>
        </authorList>
    </citation>
    <scope>NUCLEOTIDE SEQUENCE [LARGE SCALE GENOMIC DNA]</scope>
    <source>
        <strain evidence="3">ATCC 700847 / DSM 10411 / MH2</strain>
    </source>
</reference>
<dbReference type="EMBL" id="CP002606">
    <property type="protein sequence ID" value="AEA33672.1"/>
    <property type="molecule type" value="Genomic_DNA"/>
</dbReference>
<keyword evidence="3" id="KW-1185">Reference proteome</keyword>
<dbReference type="STRING" id="760142.Hipma_0702"/>
<dbReference type="InterPro" id="IPR029787">
    <property type="entry name" value="Nucleotide_cyclase"/>
</dbReference>
<dbReference type="AlphaFoldDB" id="F2LV88"/>
<name>F2LV88_HIPMA</name>
<dbReference type="Gene3D" id="3.30.70.270">
    <property type="match status" value="1"/>
</dbReference>
<reference evidence="2 3" key="1">
    <citation type="journal article" date="2011" name="Stand. Genomic Sci.">
        <title>Complete genome sequence of the thermophilic sulfur-reducer Hippea maritima type strain (MH(2)).</title>
        <authorList>
            <person name="Huntemann M."/>
            <person name="Lu M."/>
            <person name="Nolan M."/>
            <person name="Lapidus A."/>
            <person name="Lucas S."/>
            <person name="Hammon N."/>
            <person name="Deshpande S."/>
            <person name="Cheng J.F."/>
            <person name="Tapia R."/>
            <person name="Han C."/>
            <person name="Goodwin L."/>
            <person name="Pitluck S."/>
            <person name="Liolios K."/>
            <person name="Pagani I."/>
            <person name="Ivanova N."/>
            <person name="Ovchinikova G."/>
            <person name="Pati A."/>
            <person name="Chen A."/>
            <person name="Palaniappan K."/>
            <person name="Land M."/>
            <person name="Hauser L."/>
            <person name="Jeffries C.D."/>
            <person name="Detter J.C."/>
            <person name="Brambilla E.M."/>
            <person name="Rohde M."/>
            <person name="Spring S."/>
            <person name="Goker M."/>
            <person name="Woyke T."/>
            <person name="Bristow J."/>
            <person name="Eisen J.A."/>
            <person name="Markowitz V."/>
            <person name="Hugenholtz P."/>
            <person name="Kyrpides N.C."/>
            <person name="Klenk H.P."/>
            <person name="Mavromatis K."/>
        </authorList>
    </citation>
    <scope>NUCLEOTIDE SEQUENCE [LARGE SCALE GENOMIC DNA]</scope>
    <source>
        <strain evidence="3">ATCC 700847 / DSM 10411 / MH2</strain>
    </source>
</reference>
<proteinExistence type="predicted"/>
<evidence type="ECO:0000313" key="3">
    <source>
        <dbReference type="Proteomes" id="UP000008139"/>
    </source>
</evidence>
<protein>
    <recommendedName>
        <fullName evidence="1">GGDEF domain-containing protein</fullName>
    </recommendedName>
</protein>
<dbReference type="Pfam" id="PF00990">
    <property type="entry name" value="GGDEF"/>
    <property type="match status" value="1"/>
</dbReference>
<accession>F2LV88</accession>
<evidence type="ECO:0000313" key="2">
    <source>
        <dbReference type="EMBL" id="AEA33672.1"/>
    </source>
</evidence>
<dbReference type="OrthoDB" id="5507510at2"/>
<dbReference type="InterPro" id="IPR043128">
    <property type="entry name" value="Rev_trsase/Diguanyl_cyclase"/>
</dbReference>
<evidence type="ECO:0000259" key="1">
    <source>
        <dbReference type="Pfam" id="PF00990"/>
    </source>
</evidence>
<dbReference type="InParanoid" id="F2LV88"/>